<dbReference type="InterPro" id="IPR010093">
    <property type="entry name" value="SinI_DNA-bd"/>
</dbReference>
<name>A0A1I6XVI3_9ACTN</name>
<reference evidence="4" key="1">
    <citation type="submission" date="2016-10" db="EMBL/GenBank/DDBJ databases">
        <authorList>
            <person name="Varghese N."/>
            <person name="Submissions S."/>
        </authorList>
    </citation>
    <scope>NUCLEOTIDE SEQUENCE [LARGE SCALE GENOMIC DNA]</scope>
    <source>
        <strain evidence="4">DSM 46136</strain>
    </source>
</reference>
<protein>
    <submittedName>
        <fullName evidence="3">Transcriptional regulator, AlpA family</fullName>
    </submittedName>
</protein>
<dbReference type="InterPro" id="IPR041657">
    <property type="entry name" value="HTH_17"/>
</dbReference>
<dbReference type="STRING" id="1296565.SAMN05660657_00673"/>
<dbReference type="AlphaFoldDB" id="A0A1I6XVI3"/>
<organism evidence="3 4">
    <name type="scientific">Geodermatophilus amargosae</name>
    <dbReference type="NCBI Taxonomy" id="1296565"/>
    <lineage>
        <taxon>Bacteria</taxon>
        <taxon>Bacillati</taxon>
        <taxon>Actinomycetota</taxon>
        <taxon>Actinomycetes</taxon>
        <taxon>Geodermatophilales</taxon>
        <taxon>Geodermatophilaceae</taxon>
        <taxon>Geodermatophilus</taxon>
    </lineage>
</organism>
<feature type="region of interest" description="Disordered" evidence="1">
    <location>
        <begin position="61"/>
        <end position="98"/>
    </location>
</feature>
<evidence type="ECO:0000313" key="3">
    <source>
        <dbReference type="EMBL" id="SFT42053.1"/>
    </source>
</evidence>
<evidence type="ECO:0000259" key="2">
    <source>
        <dbReference type="Pfam" id="PF12728"/>
    </source>
</evidence>
<proteinExistence type="predicted"/>
<evidence type="ECO:0000313" key="4">
    <source>
        <dbReference type="Proteomes" id="UP000199546"/>
    </source>
</evidence>
<dbReference type="Pfam" id="PF12728">
    <property type="entry name" value="HTH_17"/>
    <property type="match status" value="1"/>
</dbReference>
<dbReference type="GO" id="GO:0003677">
    <property type="term" value="F:DNA binding"/>
    <property type="evidence" value="ECO:0007669"/>
    <property type="project" value="InterPro"/>
</dbReference>
<dbReference type="Proteomes" id="UP000199546">
    <property type="component" value="Unassembled WGS sequence"/>
</dbReference>
<sequence>MPTPRFLTLDDVAEILNVSWSQAYALVRRRELIAIQIGGRGQWRVEVDELERFIQQKYAEARAGAVPPPEEPAEVPAGPATDEEAPAEPAARGRRGSR</sequence>
<dbReference type="RefSeq" id="WP_245784448.1">
    <property type="nucleotide sequence ID" value="NZ_FPBA01000002.1"/>
</dbReference>
<feature type="domain" description="Helix-turn-helix" evidence="2">
    <location>
        <begin position="6"/>
        <end position="57"/>
    </location>
</feature>
<accession>A0A1I6XVI3</accession>
<keyword evidence="4" id="KW-1185">Reference proteome</keyword>
<dbReference type="NCBIfam" id="TIGR01764">
    <property type="entry name" value="excise"/>
    <property type="match status" value="1"/>
</dbReference>
<dbReference type="EMBL" id="FPBA01000002">
    <property type="protein sequence ID" value="SFT42053.1"/>
    <property type="molecule type" value="Genomic_DNA"/>
</dbReference>
<dbReference type="SUPFAM" id="SSF46955">
    <property type="entry name" value="Putative DNA-binding domain"/>
    <property type="match status" value="1"/>
</dbReference>
<evidence type="ECO:0000256" key="1">
    <source>
        <dbReference type="SAM" id="MobiDB-lite"/>
    </source>
</evidence>
<dbReference type="InterPro" id="IPR009061">
    <property type="entry name" value="DNA-bd_dom_put_sf"/>
</dbReference>
<gene>
    <name evidence="3" type="ORF">SAMN05660657_00673</name>
</gene>